<evidence type="ECO:0000256" key="2">
    <source>
        <dbReference type="ARBA" id="ARBA00013729"/>
    </source>
</evidence>
<dbReference type="PANTHER" id="PTHR30437:SF4">
    <property type="entry name" value="TRANSCRIPTION ELONGATION FACTOR GREA"/>
    <property type="match status" value="1"/>
</dbReference>
<keyword evidence="12" id="KW-0251">Elongation factor</keyword>
<dbReference type="SUPFAM" id="SSF46557">
    <property type="entry name" value="GreA transcript cleavage protein, N-terminal domain"/>
    <property type="match status" value="1"/>
</dbReference>
<evidence type="ECO:0000259" key="10">
    <source>
        <dbReference type="Pfam" id="PF01272"/>
    </source>
</evidence>
<evidence type="ECO:0000256" key="9">
    <source>
        <dbReference type="RuleBase" id="RU000556"/>
    </source>
</evidence>
<gene>
    <name evidence="8" type="primary">greA</name>
    <name evidence="12" type="ORF">Fokcrypt_00463</name>
</gene>
<organism evidence="12 13">
    <name type="scientific">Candidatus Fokinia crypta</name>
    <dbReference type="NCBI Taxonomy" id="1920990"/>
    <lineage>
        <taxon>Bacteria</taxon>
        <taxon>Pseudomonadati</taxon>
        <taxon>Pseudomonadota</taxon>
        <taxon>Alphaproteobacteria</taxon>
        <taxon>Rickettsiales</taxon>
        <taxon>Candidatus Midichloriaceae</taxon>
        <taxon>Candidatus Fokinia</taxon>
    </lineage>
</organism>
<feature type="domain" description="Transcription elongation factor GreA/GreB C-terminal" evidence="10">
    <location>
        <begin position="81"/>
        <end position="141"/>
    </location>
</feature>
<protein>
    <recommendedName>
        <fullName evidence="2 8">Transcription elongation factor GreA</fullName>
    </recommendedName>
    <alternativeName>
        <fullName evidence="7 8">Transcript cleavage factor GreA</fullName>
    </alternativeName>
</protein>
<feature type="domain" description="Transcription elongation factor GreA/GreB N-terminal" evidence="11">
    <location>
        <begin position="5"/>
        <end position="74"/>
    </location>
</feature>
<evidence type="ECO:0000313" key="13">
    <source>
        <dbReference type="Proteomes" id="UP001325140"/>
    </source>
</evidence>
<dbReference type="InterPro" id="IPR036953">
    <property type="entry name" value="GreA/GreB_C_sf"/>
</dbReference>
<dbReference type="PIRSF" id="PIRSF006092">
    <property type="entry name" value="GreA_GreB"/>
    <property type="match status" value="1"/>
</dbReference>
<keyword evidence="3 8" id="KW-0805">Transcription regulation</keyword>
<dbReference type="Proteomes" id="UP001325140">
    <property type="component" value="Chromosome"/>
</dbReference>
<dbReference type="NCBIfam" id="TIGR01462">
    <property type="entry name" value="greA"/>
    <property type="match status" value="1"/>
</dbReference>
<evidence type="ECO:0000256" key="6">
    <source>
        <dbReference type="ARBA" id="ARBA00024916"/>
    </source>
</evidence>
<dbReference type="InterPro" id="IPR028624">
    <property type="entry name" value="Tscrpt_elong_fac_GreA/B"/>
</dbReference>
<evidence type="ECO:0000313" key="12">
    <source>
        <dbReference type="EMBL" id="WPX97939.1"/>
    </source>
</evidence>
<keyword evidence="13" id="KW-1185">Reference proteome</keyword>
<dbReference type="PROSITE" id="PS00829">
    <property type="entry name" value="GREAB_1"/>
    <property type="match status" value="1"/>
</dbReference>
<dbReference type="GO" id="GO:0003746">
    <property type="term" value="F:translation elongation factor activity"/>
    <property type="evidence" value="ECO:0007669"/>
    <property type="project" value="UniProtKB-KW"/>
</dbReference>
<evidence type="ECO:0000256" key="8">
    <source>
        <dbReference type="HAMAP-Rule" id="MF_00105"/>
    </source>
</evidence>
<keyword evidence="4 8" id="KW-0238">DNA-binding</keyword>
<dbReference type="Gene3D" id="3.10.50.30">
    <property type="entry name" value="Transcription elongation factor, GreA/GreB, C-terminal domain"/>
    <property type="match status" value="1"/>
</dbReference>
<evidence type="ECO:0000256" key="4">
    <source>
        <dbReference type="ARBA" id="ARBA00023125"/>
    </source>
</evidence>
<keyword evidence="12" id="KW-0648">Protein biosynthesis</keyword>
<comment type="similarity">
    <text evidence="1 8 9">Belongs to the GreA/GreB family.</text>
</comment>
<dbReference type="PROSITE" id="PS00830">
    <property type="entry name" value="GREAB_2"/>
    <property type="match status" value="1"/>
</dbReference>
<evidence type="ECO:0000256" key="5">
    <source>
        <dbReference type="ARBA" id="ARBA00023163"/>
    </source>
</evidence>
<evidence type="ECO:0000256" key="7">
    <source>
        <dbReference type="ARBA" id="ARBA00030776"/>
    </source>
</evidence>
<name>A0ABZ0UQG1_9RICK</name>
<dbReference type="InterPro" id="IPR036805">
    <property type="entry name" value="Tscrpt_elong_fac_GreA/B_N_sf"/>
</dbReference>
<evidence type="ECO:0000259" key="11">
    <source>
        <dbReference type="Pfam" id="PF03449"/>
    </source>
</evidence>
<evidence type="ECO:0000256" key="3">
    <source>
        <dbReference type="ARBA" id="ARBA00023015"/>
    </source>
</evidence>
<dbReference type="NCBIfam" id="NF001263">
    <property type="entry name" value="PRK00226.1-4"/>
    <property type="match status" value="1"/>
</dbReference>
<dbReference type="InterPro" id="IPR006359">
    <property type="entry name" value="Tscrpt_elong_fac_GreA"/>
</dbReference>
<reference evidence="12" key="1">
    <citation type="submission" date="2022-10" db="EMBL/GenBank/DDBJ databases">
        <title>Host association and intracellularity evolved multiple times independently in the Rickettsiales.</title>
        <authorList>
            <person name="Castelli M."/>
            <person name="Nardi T."/>
            <person name="Gammuto L."/>
            <person name="Bellinzona G."/>
            <person name="Sabaneyeva E."/>
            <person name="Potekhin A."/>
            <person name="Serra V."/>
            <person name="Petroni G."/>
            <person name="Sassera D."/>
        </authorList>
    </citation>
    <scope>NUCLEOTIDE SEQUENCE [LARGE SCALE GENOMIC DNA]</scope>
    <source>
        <strain evidence="12">US_Bl 11III1</strain>
    </source>
</reference>
<dbReference type="PANTHER" id="PTHR30437">
    <property type="entry name" value="TRANSCRIPTION ELONGATION FACTOR GREA"/>
    <property type="match status" value="1"/>
</dbReference>
<sequence length="155" mass="17408">MERFLITQKGYNSLKEELQRLKTIDRTSIVAAISEARSHGDLSENAEYHAAIEKQSMIESKIADLENKFNRAEVIIPNSDTDIIRFGATVELESEDEPKVKMKYTIAGNYEADPEKGMISVYSPVGRSMIGRAVGDDIVINERVYIVTSVLYSTE</sequence>
<dbReference type="HAMAP" id="MF_00105">
    <property type="entry name" value="GreA_GreB"/>
    <property type="match status" value="1"/>
</dbReference>
<comment type="function">
    <text evidence="6 8 9">Necessary for efficient RNA polymerase transcription elongation past template-encoded arresting sites. The arresting sites in DNA have the property of trapping a certain fraction of elongating RNA polymerases that pass through, resulting in locked ternary complexes. Cleavage of the nascent transcript by cleavage factors such as GreA or GreB allows the resumption of elongation from the new 3'terminus. GreA releases sequences of 2 to 3 nucleotides.</text>
</comment>
<dbReference type="Pfam" id="PF03449">
    <property type="entry name" value="GreA_GreB_N"/>
    <property type="match status" value="1"/>
</dbReference>
<dbReference type="InterPro" id="IPR018151">
    <property type="entry name" value="TF_GreA/GreB_CS"/>
</dbReference>
<evidence type="ECO:0000256" key="1">
    <source>
        <dbReference type="ARBA" id="ARBA00008213"/>
    </source>
</evidence>
<dbReference type="Gene3D" id="1.10.287.180">
    <property type="entry name" value="Transcription elongation factor, GreA/GreB, N-terminal domain"/>
    <property type="match status" value="1"/>
</dbReference>
<dbReference type="InterPro" id="IPR022691">
    <property type="entry name" value="Tscrpt_elong_fac_GreA/B_N"/>
</dbReference>
<dbReference type="InterPro" id="IPR001437">
    <property type="entry name" value="Tscrpt_elong_fac_GreA/B_C"/>
</dbReference>
<dbReference type="Pfam" id="PF01272">
    <property type="entry name" value="GreA_GreB"/>
    <property type="match status" value="1"/>
</dbReference>
<dbReference type="EMBL" id="CP110343">
    <property type="protein sequence ID" value="WPX97939.1"/>
    <property type="molecule type" value="Genomic_DNA"/>
</dbReference>
<dbReference type="InterPro" id="IPR023459">
    <property type="entry name" value="Tscrpt_elong_fac_GreA/B_fam"/>
</dbReference>
<accession>A0ABZ0UQG1</accession>
<dbReference type="SUPFAM" id="SSF54534">
    <property type="entry name" value="FKBP-like"/>
    <property type="match status" value="1"/>
</dbReference>
<dbReference type="RefSeq" id="WP_323721918.1">
    <property type="nucleotide sequence ID" value="NZ_CP110343.1"/>
</dbReference>
<keyword evidence="5 8" id="KW-0804">Transcription</keyword>
<proteinExistence type="inferred from homology"/>